<dbReference type="InterPro" id="IPR035906">
    <property type="entry name" value="MetI-like_sf"/>
</dbReference>
<feature type="transmembrane region" description="Helical" evidence="7">
    <location>
        <begin position="272"/>
        <end position="293"/>
    </location>
</feature>
<dbReference type="Gene3D" id="1.10.3720.10">
    <property type="entry name" value="MetI-like"/>
    <property type="match status" value="1"/>
</dbReference>
<keyword evidence="4 7" id="KW-0812">Transmembrane</keyword>
<evidence type="ECO:0000256" key="6">
    <source>
        <dbReference type="ARBA" id="ARBA00023136"/>
    </source>
</evidence>
<keyword evidence="2 7" id="KW-0813">Transport</keyword>
<dbReference type="PROSITE" id="PS50928">
    <property type="entry name" value="ABC_TM1"/>
    <property type="match status" value="1"/>
</dbReference>
<feature type="transmembrane region" description="Helical" evidence="7">
    <location>
        <begin position="82"/>
        <end position="103"/>
    </location>
</feature>
<gene>
    <name evidence="9" type="ORF">K1718_21965</name>
</gene>
<keyword evidence="3" id="KW-1003">Cell membrane</keyword>
<dbReference type="RefSeq" id="WP_265682503.1">
    <property type="nucleotide sequence ID" value="NZ_CP120863.1"/>
</dbReference>
<evidence type="ECO:0000256" key="2">
    <source>
        <dbReference type="ARBA" id="ARBA00022448"/>
    </source>
</evidence>
<feature type="transmembrane region" description="Helical" evidence="7">
    <location>
        <begin position="208"/>
        <end position="233"/>
    </location>
</feature>
<accession>A0ABY8FH35</accession>
<dbReference type="Proteomes" id="UP001209803">
    <property type="component" value="Chromosome"/>
</dbReference>
<keyword evidence="10" id="KW-1185">Reference proteome</keyword>
<keyword evidence="6 7" id="KW-0472">Membrane</keyword>
<sequence>MSFRSLPTVPRNVKAYFFLAPAILVFSVLVLYPIAHSIWISFFDMTGADLFSASNKAEWVGLANYLELLEDPRFHVSVQNTLLWFLLFMLALPAGLGIALLVNQTAPGIWFYRSLFFFPFVISQVVVGLIFTWFYDPRFGLVGKLWEWLGATPPAILGDPDLVNFGLIVAGLWPQTAFCALIYLTGLCNLSQDQIEAARLDNAKGWKLLRYIILPQLRSATFIAFLVTAIGALRSYDLIVIMTDGGPYGSSRVLSYFMYEQALSEYGTRQGYGAAIAVVLFLLTMTVLSIFVWRTLKSEAED</sequence>
<comment type="similarity">
    <text evidence="7">Belongs to the binding-protein-dependent transport system permease family.</text>
</comment>
<reference evidence="9 10" key="1">
    <citation type="submission" date="2023-03" db="EMBL/GenBank/DDBJ databases">
        <title>Roseibium porphyridii sp. nov. and Roseibium rhodosorbium sp. nov. isolated from marine algae, Porphyridium cruentum and Rhodosorus marinus, respectively.</title>
        <authorList>
            <person name="Lee M.W."/>
            <person name="Choi B.J."/>
            <person name="Lee J.K."/>
            <person name="Choi D.G."/>
            <person name="Baek J.H."/>
            <person name="Bayburt H."/>
            <person name="Kim J.M."/>
            <person name="Han D.M."/>
            <person name="Kim K.H."/>
            <person name="Jeon C.O."/>
        </authorList>
    </citation>
    <scope>NUCLEOTIDE SEQUENCE [LARGE SCALE GENOMIC DNA]</scope>
    <source>
        <strain evidence="9 10">KMA01</strain>
    </source>
</reference>
<dbReference type="EMBL" id="CP120863">
    <property type="protein sequence ID" value="WFE92540.1"/>
    <property type="molecule type" value="Genomic_DNA"/>
</dbReference>
<evidence type="ECO:0000259" key="8">
    <source>
        <dbReference type="PROSITE" id="PS50928"/>
    </source>
</evidence>
<feature type="transmembrane region" description="Helical" evidence="7">
    <location>
        <begin position="15"/>
        <end position="35"/>
    </location>
</feature>
<feature type="domain" description="ABC transmembrane type-1" evidence="8">
    <location>
        <begin position="77"/>
        <end position="291"/>
    </location>
</feature>
<evidence type="ECO:0000256" key="1">
    <source>
        <dbReference type="ARBA" id="ARBA00004651"/>
    </source>
</evidence>
<dbReference type="Pfam" id="PF00528">
    <property type="entry name" value="BPD_transp_1"/>
    <property type="match status" value="1"/>
</dbReference>
<dbReference type="SUPFAM" id="SSF160964">
    <property type="entry name" value="MalF N-terminal region-like"/>
    <property type="match status" value="1"/>
</dbReference>
<feature type="transmembrane region" description="Helical" evidence="7">
    <location>
        <begin position="115"/>
        <end position="135"/>
    </location>
</feature>
<evidence type="ECO:0000256" key="7">
    <source>
        <dbReference type="RuleBase" id="RU363032"/>
    </source>
</evidence>
<dbReference type="InterPro" id="IPR000515">
    <property type="entry name" value="MetI-like"/>
</dbReference>
<evidence type="ECO:0000313" key="10">
    <source>
        <dbReference type="Proteomes" id="UP001209803"/>
    </source>
</evidence>
<evidence type="ECO:0000256" key="3">
    <source>
        <dbReference type="ARBA" id="ARBA00022475"/>
    </source>
</evidence>
<dbReference type="PANTHER" id="PTHR30193">
    <property type="entry name" value="ABC TRANSPORTER PERMEASE PROTEIN"/>
    <property type="match status" value="1"/>
</dbReference>
<proteinExistence type="inferred from homology"/>
<keyword evidence="5 7" id="KW-1133">Transmembrane helix</keyword>
<dbReference type="InterPro" id="IPR051393">
    <property type="entry name" value="ABC_transporter_permease"/>
</dbReference>
<feature type="transmembrane region" description="Helical" evidence="7">
    <location>
        <begin position="162"/>
        <end position="187"/>
    </location>
</feature>
<evidence type="ECO:0000256" key="5">
    <source>
        <dbReference type="ARBA" id="ARBA00022989"/>
    </source>
</evidence>
<dbReference type="SUPFAM" id="SSF161098">
    <property type="entry name" value="MetI-like"/>
    <property type="match status" value="1"/>
</dbReference>
<protein>
    <submittedName>
        <fullName evidence="9">Sugar ABC transporter permease</fullName>
    </submittedName>
</protein>
<comment type="subcellular location">
    <subcellularLocation>
        <location evidence="1 7">Cell membrane</location>
        <topology evidence="1 7">Multi-pass membrane protein</topology>
    </subcellularLocation>
</comment>
<evidence type="ECO:0000256" key="4">
    <source>
        <dbReference type="ARBA" id="ARBA00022692"/>
    </source>
</evidence>
<evidence type="ECO:0000313" key="9">
    <source>
        <dbReference type="EMBL" id="WFE92540.1"/>
    </source>
</evidence>
<dbReference type="CDD" id="cd06261">
    <property type="entry name" value="TM_PBP2"/>
    <property type="match status" value="1"/>
</dbReference>
<name>A0ABY8FH35_9HYPH</name>
<organism evidence="9 10">
    <name type="scientific">Roseibium porphyridii</name>
    <dbReference type="NCBI Taxonomy" id="2866279"/>
    <lineage>
        <taxon>Bacteria</taxon>
        <taxon>Pseudomonadati</taxon>
        <taxon>Pseudomonadota</taxon>
        <taxon>Alphaproteobacteria</taxon>
        <taxon>Hyphomicrobiales</taxon>
        <taxon>Stappiaceae</taxon>
        <taxon>Roseibium</taxon>
    </lineage>
</organism>
<dbReference type="PANTHER" id="PTHR30193:SF42">
    <property type="entry name" value="ABC TRANSPORTER PERMEASE PROTEIN"/>
    <property type="match status" value="1"/>
</dbReference>